<evidence type="ECO:0000256" key="3">
    <source>
        <dbReference type="ARBA" id="ARBA00022989"/>
    </source>
</evidence>
<evidence type="ECO:0000256" key="1">
    <source>
        <dbReference type="ARBA" id="ARBA00004127"/>
    </source>
</evidence>
<feature type="transmembrane region" description="Helical" evidence="5">
    <location>
        <begin position="113"/>
        <end position="134"/>
    </location>
</feature>
<proteinExistence type="predicted"/>
<accession>A0AAD4E5K0</accession>
<dbReference type="RefSeq" id="XP_041225538.1">
    <property type="nucleotide sequence ID" value="XM_041365357.1"/>
</dbReference>
<keyword evidence="2 5" id="KW-0812">Transmembrane</keyword>
<dbReference type="GO" id="GO:0000022">
    <property type="term" value="P:mitotic spindle elongation"/>
    <property type="evidence" value="ECO:0007669"/>
    <property type="project" value="TreeGrafter"/>
</dbReference>
<dbReference type="PANTHER" id="PTHR47549">
    <property type="entry name" value="GOLGI APPARATUS MEMBRANE PROTEIN TVP38-RELATED"/>
    <property type="match status" value="1"/>
</dbReference>
<dbReference type="PANTHER" id="PTHR47549:SF1">
    <property type="entry name" value="GOLGI APPARATUS MEMBRANE PROTEIN TVP38"/>
    <property type="match status" value="1"/>
</dbReference>
<keyword evidence="7" id="KW-1185">Reference proteome</keyword>
<feature type="transmembrane region" description="Helical" evidence="5">
    <location>
        <begin position="80"/>
        <end position="107"/>
    </location>
</feature>
<keyword evidence="4 5" id="KW-0472">Membrane</keyword>
<dbReference type="AlphaFoldDB" id="A0AAD4E5K0"/>
<feature type="transmembrane region" description="Helical" evidence="5">
    <location>
        <begin position="193"/>
        <end position="214"/>
    </location>
</feature>
<evidence type="ECO:0000256" key="2">
    <source>
        <dbReference type="ARBA" id="ARBA00022692"/>
    </source>
</evidence>
<feature type="transmembrane region" description="Helical" evidence="5">
    <location>
        <begin position="41"/>
        <end position="59"/>
    </location>
</feature>
<keyword evidence="3 5" id="KW-1133">Transmembrane helix</keyword>
<gene>
    <name evidence="6" type="ORF">F5891DRAFT_1164340</name>
</gene>
<dbReference type="EMBL" id="JABBWK010000029">
    <property type="protein sequence ID" value="KAG1899962.1"/>
    <property type="molecule type" value="Genomic_DNA"/>
</dbReference>
<evidence type="ECO:0000313" key="7">
    <source>
        <dbReference type="Proteomes" id="UP001195769"/>
    </source>
</evidence>
<protein>
    <submittedName>
        <fullName evidence="6">Golgi apparatus membrane protein TVP38</fullName>
    </submittedName>
</protein>
<feature type="transmembrane region" description="Helical" evidence="5">
    <location>
        <begin position="163"/>
        <end position="181"/>
    </location>
</feature>
<sequence length="294" mass="33313">MLVTRLKIVNYYPQPAGFAAFDPCMLEGIREPEIVVDRGPVIWFIVFFYVCSAAFIITLTPARIAQFMYDVGQNFRQLPYGYMLLILVMIVTSFPPFIGHTILLYLFGFTYGIRGVIPAVIGTLAASVIVFVTLRMMFSKRQRLWTPTHEKWQALEVVVRSRGMPLIILIRMSSLVPWAWSNSLFASISSVSLLQFFIATCFVVPRVMIQVFIGSRLARLSNSNQRNRNLTQMRFFNSLLIIGGILSTALASSLVYYFVHKEIKHLRVSSSKRDETAAETFGATQETSFSDSTV</sequence>
<comment type="subcellular location">
    <subcellularLocation>
        <location evidence="1">Endomembrane system</location>
        <topology evidence="1">Multi-pass membrane protein</topology>
    </subcellularLocation>
</comment>
<name>A0AAD4E5K0_9AGAM</name>
<reference evidence="6" key="1">
    <citation type="journal article" date="2020" name="New Phytol.">
        <title>Comparative genomics reveals dynamic genome evolution in host specialist ectomycorrhizal fungi.</title>
        <authorList>
            <person name="Lofgren L.A."/>
            <person name="Nguyen N.H."/>
            <person name="Vilgalys R."/>
            <person name="Ruytinx J."/>
            <person name="Liao H.L."/>
            <person name="Branco S."/>
            <person name="Kuo A."/>
            <person name="LaButti K."/>
            <person name="Lipzen A."/>
            <person name="Andreopoulos W."/>
            <person name="Pangilinan J."/>
            <person name="Riley R."/>
            <person name="Hundley H."/>
            <person name="Na H."/>
            <person name="Barry K."/>
            <person name="Grigoriev I.V."/>
            <person name="Stajich J.E."/>
            <person name="Kennedy P.G."/>
        </authorList>
    </citation>
    <scope>NUCLEOTIDE SEQUENCE</scope>
    <source>
        <strain evidence="6">FC203</strain>
    </source>
</reference>
<feature type="transmembrane region" description="Helical" evidence="5">
    <location>
        <begin position="235"/>
        <end position="259"/>
    </location>
</feature>
<dbReference type="GO" id="GO:0000139">
    <property type="term" value="C:Golgi membrane"/>
    <property type="evidence" value="ECO:0007669"/>
    <property type="project" value="TreeGrafter"/>
</dbReference>
<evidence type="ECO:0000256" key="5">
    <source>
        <dbReference type="SAM" id="Phobius"/>
    </source>
</evidence>
<dbReference type="InterPro" id="IPR051076">
    <property type="entry name" value="Golgi_membrane_TVP38/TMEM64"/>
</dbReference>
<evidence type="ECO:0000256" key="4">
    <source>
        <dbReference type="ARBA" id="ARBA00023136"/>
    </source>
</evidence>
<dbReference type="Proteomes" id="UP001195769">
    <property type="component" value="Unassembled WGS sequence"/>
</dbReference>
<dbReference type="GeneID" id="64659655"/>
<organism evidence="6 7">
    <name type="scientific">Suillus fuscotomentosus</name>
    <dbReference type="NCBI Taxonomy" id="1912939"/>
    <lineage>
        <taxon>Eukaryota</taxon>
        <taxon>Fungi</taxon>
        <taxon>Dikarya</taxon>
        <taxon>Basidiomycota</taxon>
        <taxon>Agaricomycotina</taxon>
        <taxon>Agaricomycetes</taxon>
        <taxon>Agaricomycetidae</taxon>
        <taxon>Boletales</taxon>
        <taxon>Suillineae</taxon>
        <taxon>Suillaceae</taxon>
        <taxon>Suillus</taxon>
    </lineage>
</organism>
<dbReference type="GO" id="GO:0016192">
    <property type="term" value="P:vesicle-mediated transport"/>
    <property type="evidence" value="ECO:0007669"/>
    <property type="project" value="TreeGrafter"/>
</dbReference>
<evidence type="ECO:0000313" key="6">
    <source>
        <dbReference type="EMBL" id="KAG1899962.1"/>
    </source>
</evidence>
<comment type="caution">
    <text evidence="6">The sequence shown here is derived from an EMBL/GenBank/DDBJ whole genome shotgun (WGS) entry which is preliminary data.</text>
</comment>